<sequence length="126" mass="14352">MQILLQHTGGKPIYEQIAEQMKAQILSGEIPAGEQLPSIRTLAKDLHISVITTKRAYEELEREGFVETMQGRGTYVAQQDAEQVREEHRRRIEQKLLEAVEIAKSADISEREVRETLHILFGGGER</sequence>
<protein>
    <submittedName>
        <fullName evidence="5">GntR family transcriptional regulator</fullName>
    </submittedName>
</protein>
<organism evidence="5 6">
    <name type="scientific">Butyricicoccus intestinisimiae</name>
    <dbReference type="NCBI Taxonomy" id="2841509"/>
    <lineage>
        <taxon>Bacteria</taxon>
        <taxon>Bacillati</taxon>
        <taxon>Bacillota</taxon>
        <taxon>Clostridia</taxon>
        <taxon>Eubacteriales</taxon>
        <taxon>Butyricicoccaceae</taxon>
        <taxon>Butyricicoccus</taxon>
    </lineage>
</organism>
<dbReference type="PROSITE" id="PS50949">
    <property type="entry name" value="HTH_GNTR"/>
    <property type="match status" value="1"/>
</dbReference>
<accession>A0ABS6EWK6</accession>
<reference evidence="5 6" key="1">
    <citation type="submission" date="2021-06" db="EMBL/GenBank/DDBJ databases">
        <authorList>
            <person name="Sun Q."/>
            <person name="Li D."/>
        </authorList>
    </citation>
    <scope>NUCLEOTIDE SEQUENCE [LARGE SCALE GENOMIC DNA]</scope>
    <source>
        <strain evidence="5 6">MSJd-7</strain>
    </source>
</reference>
<evidence type="ECO:0000256" key="1">
    <source>
        <dbReference type="ARBA" id="ARBA00023015"/>
    </source>
</evidence>
<dbReference type="RefSeq" id="WP_216470937.1">
    <property type="nucleotide sequence ID" value="NZ_JAHLQI010000006.1"/>
</dbReference>
<keyword evidence="1" id="KW-0805">Transcription regulation</keyword>
<gene>
    <name evidence="5" type="ORF">KQI75_11480</name>
</gene>
<dbReference type="Proteomes" id="UP000783588">
    <property type="component" value="Unassembled WGS sequence"/>
</dbReference>
<feature type="domain" description="HTH gntR-type" evidence="4">
    <location>
        <begin position="11"/>
        <end position="79"/>
    </location>
</feature>
<dbReference type="PANTHER" id="PTHR38445:SF7">
    <property type="entry name" value="GNTR-FAMILY TRANSCRIPTIONAL REGULATOR"/>
    <property type="match status" value="1"/>
</dbReference>
<name>A0ABS6EWK6_9FIRM</name>
<dbReference type="Pfam" id="PF00392">
    <property type="entry name" value="GntR"/>
    <property type="match status" value="1"/>
</dbReference>
<dbReference type="InterPro" id="IPR000524">
    <property type="entry name" value="Tscrpt_reg_HTH_GntR"/>
</dbReference>
<evidence type="ECO:0000313" key="5">
    <source>
        <dbReference type="EMBL" id="MBU5491229.1"/>
    </source>
</evidence>
<dbReference type="SMART" id="SM00345">
    <property type="entry name" value="HTH_GNTR"/>
    <property type="match status" value="1"/>
</dbReference>
<evidence type="ECO:0000313" key="6">
    <source>
        <dbReference type="Proteomes" id="UP000783588"/>
    </source>
</evidence>
<dbReference type="PANTHER" id="PTHR38445">
    <property type="entry name" value="HTH-TYPE TRANSCRIPTIONAL REPRESSOR YTRA"/>
    <property type="match status" value="1"/>
</dbReference>
<evidence type="ECO:0000256" key="2">
    <source>
        <dbReference type="ARBA" id="ARBA00023125"/>
    </source>
</evidence>
<dbReference type="EMBL" id="JAHLQI010000006">
    <property type="protein sequence ID" value="MBU5491229.1"/>
    <property type="molecule type" value="Genomic_DNA"/>
</dbReference>
<comment type="caution">
    <text evidence="5">The sequence shown here is derived from an EMBL/GenBank/DDBJ whole genome shotgun (WGS) entry which is preliminary data.</text>
</comment>
<evidence type="ECO:0000259" key="4">
    <source>
        <dbReference type="PROSITE" id="PS50949"/>
    </source>
</evidence>
<dbReference type="CDD" id="cd07377">
    <property type="entry name" value="WHTH_GntR"/>
    <property type="match status" value="1"/>
</dbReference>
<keyword evidence="2" id="KW-0238">DNA-binding</keyword>
<proteinExistence type="predicted"/>
<evidence type="ECO:0000256" key="3">
    <source>
        <dbReference type="ARBA" id="ARBA00023163"/>
    </source>
</evidence>
<keyword evidence="3" id="KW-0804">Transcription</keyword>
<keyword evidence="6" id="KW-1185">Reference proteome</keyword>